<evidence type="ECO:0000259" key="5">
    <source>
        <dbReference type="Pfam" id="PF00107"/>
    </source>
</evidence>
<dbReference type="CDD" id="cd08236">
    <property type="entry name" value="sugar_DH"/>
    <property type="match status" value="1"/>
</dbReference>
<evidence type="ECO:0000256" key="3">
    <source>
        <dbReference type="ARBA" id="ARBA00023002"/>
    </source>
</evidence>
<dbReference type="PANTHER" id="PTHR43401:SF2">
    <property type="entry name" value="L-THREONINE 3-DEHYDROGENASE"/>
    <property type="match status" value="1"/>
</dbReference>
<dbReference type="SUPFAM" id="SSF50129">
    <property type="entry name" value="GroES-like"/>
    <property type="match status" value="1"/>
</dbReference>
<keyword evidence="3" id="KW-0560">Oxidoreductase</keyword>
<dbReference type="Gene3D" id="3.40.50.720">
    <property type="entry name" value="NAD(P)-binding Rossmann-like Domain"/>
    <property type="match status" value="1"/>
</dbReference>
<dbReference type="Pfam" id="PF00107">
    <property type="entry name" value="ADH_zinc_N"/>
    <property type="match status" value="1"/>
</dbReference>
<dbReference type="PANTHER" id="PTHR43401">
    <property type="entry name" value="L-THREONINE 3-DEHYDROGENASE"/>
    <property type="match status" value="1"/>
</dbReference>
<evidence type="ECO:0000259" key="6">
    <source>
        <dbReference type="Pfam" id="PF08240"/>
    </source>
</evidence>
<dbReference type="Proteomes" id="UP001546774">
    <property type="component" value="Unassembled WGS sequence"/>
</dbReference>
<reference evidence="7" key="1">
    <citation type="submission" date="2024-03" db="EMBL/GenBank/DDBJ databases">
        <title>Human intestinal bacterial collection.</title>
        <authorList>
            <person name="Pauvert C."/>
            <person name="Hitch T.C.A."/>
            <person name="Clavel T."/>
        </authorList>
    </citation>
    <scope>NUCLEOTIDE SEQUENCE [LARGE SCALE GENOMIC DNA]</scope>
    <source>
        <strain evidence="7">CLA-AA-H89B</strain>
    </source>
</reference>
<keyword evidence="8" id="KW-1185">Reference proteome</keyword>
<dbReference type="SUPFAM" id="SSF51735">
    <property type="entry name" value="NAD(P)-binding Rossmann-fold domains"/>
    <property type="match status" value="1"/>
</dbReference>
<keyword evidence="2 4" id="KW-0862">Zinc</keyword>
<dbReference type="Gene3D" id="3.90.180.10">
    <property type="entry name" value="Medium-chain alcohol dehydrogenases, catalytic domain"/>
    <property type="match status" value="1"/>
</dbReference>
<dbReference type="Pfam" id="PF08240">
    <property type="entry name" value="ADH_N"/>
    <property type="match status" value="1"/>
</dbReference>
<evidence type="ECO:0000313" key="7">
    <source>
        <dbReference type="EMBL" id="MEQ2554387.1"/>
    </source>
</evidence>
<comment type="similarity">
    <text evidence="4">Belongs to the zinc-containing alcohol dehydrogenase family.</text>
</comment>
<organism evidence="7 8">
    <name type="scientific">Lachnospira intestinalis</name>
    <dbReference type="NCBI Taxonomy" id="3133158"/>
    <lineage>
        <taxon>Bacteria</taxon>
        <taxon>Bacillati</taxon>
        <taxon>Bacillota</taxon>
        <taxon>Clostridia</taxon>
        <taxon>Lachnospirales</taxon>
        <taxon>Lachnospiraceae</taxon>
        <taxon>Lachnospira</taxon>
    </lineage>
</organism>
<evidence type="ECO:0000313" key="8">
    <source>
        <dbReference type="Proteomes" id="UP001546774"/>
    </source>
</evidence>
<dbReference type="InterPro" id="IPR036291">
    <property type="entry name" value="NAD(P)-bd_dom_sf"/>
</dbReference>
<dbReference type="InterPro" id="IPR002328">
    <property type="entry name" value="ADH_Zn_CS"/>
</dbReference>
<keyword evidence="1 4" id="KW-0479">Metal-binding</keyword>
<evidence type="ECO:0000256" key="4">
    <source>
        <dbReference type="RuleBase" id="RU361277"/>
    </source>
</evidence>
<dbReference type="InterPro" id="IPR013154">
    <property type="entry name" value="ADH-like_N"/>
</dbReference>
<dbReference type="InterPro" id="IPR013149">
    <property type="entry name" value="ADH-like_C"/>
</dbReference>
<sequence length="349" mass="39270">MKAWVLEDIGNIKYKEVLKPQISENEVLVQVKAAGICGSDIPRIYQTGAHQMPLIPGHEFSGQVVQTGENADVKWQNKRVGIFPLIPCRKCIACIKGQYELCRNYSYLGSRRDGGFAEYVAVPERNLIELPENVLYEEAAMLEPMAVACHALRRVKASSSDTVAVCGLGTIGMFIVMLLLERNVKNLLVIGNKAFQKEKILKLGIKEEQYCDSKCENVEVWLDKKTGGIGADVFFECVGKNETCSLVINHAAPGGKVCLVGNPYSDMLLDKQVYWKILRNQLTVTGTWNSSFTGEVTDDWHMIVHLLKEKKIDPAQFISHRYTLEELDRGFEIMRDKSEDYIKIMAVTE</sequence>
<accession>A0ABV1H4T1</accession>
<evidence type="ECO:0000256" key="2">
    <source>
        <dbReference type="ARBA" id="ARBA00022833"/>
    </source>
</evidence>
<comment type="cofactor">
    <cofactor evidence="4">
        <name>Zn(2+)</name>
        <dbReference type="ChEBI" id="CHEBI:29105"/>
    </cofactor>
</comment>
<dbReference type="PROSITE" id="PS00059">
    <property type="entry name" value="ADH_ZINC"/>
    <property type="match status" value="1"/>
</dbReference>
<dbReference type="InterPro" id="IPR011032">
    <property type="entry name" value="GroES-like_sf"/>
</dbReference>
<dbReference type="EMBL" id="JBBMFS010000003">
    <property type="protein sequence ID" value="MEQ2554387.1"/>
    <property type="molecule type" value="Genomic_DNA"/>
</dbReference>
<dbReference type="InterPro" id="IPR050129">
    <property type="entry name" value="Zn_alcohol_dh"/>
</dbReference>
<protein>
    <submittedName>
        <fullName evidence="7">Galactitol-1-phosphate 5-dehydrogenase</fullName>
    </submittedName>
</protein>
<feature type="domain" description="Alcohol dehydrogenase-like N-terminal" evidence="6">
    <location>
        <begin position="24"/>
        <end position="132"/>
    </location>
</feature>
<gene>
    <name evidence="7" type="ORF">WMO37_05050</name>
</gene>
<comment type="caution">
    <text evidence="7">The sequence shown here is derived from an EMBL/GenBank/DDBJ whole genome shotgun (WGS) entry which is preliminary data.</text>
</comment>
<proteinExistence type="inferred from homology"/>
<feature type="domain" description="Alcohol dehydrogenase-like C-terminal" evidence="5">
    <location>
        <begin position="171"/>
        <end position="302"/>
    </location>
</feature>
<name>A0ABV1H4T1_9FIRM</name>
<evidence type="ECO:0000256" key="1">
    <source>
        <dbReference type="ARBA" id="ARBA00022723"/>
    </source>
</evidence>